<dbReference type="AlphaFoldDB" id="A0AAJ5D343"/>
<comment type="caution">
    <text evidence="1">The sequence shown here is derived from an EMBL/GenBank/DDBJ whole genome shotgun (WGS) entry which is preliminary data.</text>
</comment>
<evidence type="ECO:0000313" key="1">
    <source>
        <dbReference type="EMBL" id="SUD95622.1"/>
    </source>
</evidence>
<dbReference type="EMBL" id="UGSJ01000002">
    <property type="protein sequence ID" value="SUD95622.1"/>
    <property type="molecule type" value="Genomic_DNA"/>
</dbReference>
<proteinExistence type="predicted"/>
<reference evidence="1 2" key="1">
    <citation type="submission" date="2018-06" db="EMBL/GenBank/DDBJ databases">
        <authorList>
            <consortium name="Pathogen Informatics"/>
            <person name="Doyle S."/>
        </authorList>
    </citation>
    <scope>NUCLEOTIDE SEQUENCE [LARGE SCALE GENOMIC DNA]</scope>
    <source>
        <strain evidence="1 2">NCTC13159</strain>
    </source>
</reference>
<sequence length="63" mass="7259">MSCCPLAGLMRLRDPQDRYAAHARTPSLTLFRLMEALAERLRWYGLMDLLSAIPDSNEDFIVF</sequence>
<dbReference type="RefSeq" id="WP_147284664.1">
    <property type="nucleotide sequence ID" value="NZ_CP010310.2"/>
</dbReference>
<protein>
    <submittedName>
        <fullName evidence="1">Uncharacterized protein</fullName>
    </submittedName>
</protein>
<accession>A0AAJ5D343</accession>
<organism evidence="1 2">
    <name type="scientific">Pandoraea pulmonicola</name>
    <dbReference type="NCBI Taxonomy" id="93221"/>
    <lineage>
        <taxon>Bacteria</taxon>
        <taxon>Pseudomonadati</taxon>
        <taxon>Pseudomonadota</taxon>
        <taxon>Betaproteobacteria</taxon>
        <taxon>Burkholderiales</taxon>
        <taxon>Burkholderiaceae</taxon>
        <taxon>Pandoraea</taxon>
    </lineage>
</organism>
<gene>
    <name evidence="1" type="ORF">NCTC13159_05094</name>
</gene>
<name>A0AAJ5D343_PANPU</name>
<dbReference type="Proteomes" id="UP000254589">
    <property type="component" value="Unassembled WGS sequence"/>
</dbReference>
<evidence type="ECO:0000313" key="2">
    <source>
        <dbReference type="Proteomes" id="UP000254589"/>
    </source>
</evidence>